<evidence type="ECO:0000313" key="4">
    <source>
        <dbReference type="Proteomes" id="UP001159363"/>
    </source>
</evidence>
<reference evidence="3 4" key="1">
    <citation type="submission" date="2023-02" db="EMBL/GenBank/DDBJ databases">
        <title>LHISI_Scaffold_Assembly.</title>
        <authorList>
            <person name="Stuart O.P."/>
            <person name="Cleave R."/>
            <person name="Magrath M.J.L."/>
            <person name="Mikheyev A.S."/>
        </authorList>
    </citation>
    <scope>NUCLEOTIDE SEQUENCE [LARGE SCALE GENOMIC DNA]</scope>
    <source>
        <strain evidence="3">Daus_M_001</strain>
        <tissue evidence="3">Leg muscle</tissue>
    </source>
</reference>
<evidence type="ECO:0000256" key="1">
    <source>
        <dbReference type="SAM" id="MobiDB-lite"/>
    </source>
</evidence>
<evidence type="ECO:0000259" key="2">
    <source>
        <dbReference type="PROSITE" id="PS50835"/>
    </source>
</evidence>
<feature type="domain" description="Ig-like" evidence="2">
    <location>
        <begin position="120"/>
        <end position="220"/>
    </location>
</feature>
<dbReference type="InterPro" id="IPR007110">
    <property type="entry name" value="Ig-like_dom"/>
</dbReference>
<dbReference type="PANTHER" id="PTHR23278:SF31">
    <property type="entry name" value="SIDESTEP II, ISOFORM A"/>
    <property type="match status" value="1"/>
</dbReference>
<dbReference type="PROSITE" id="PS50835">
    <property type="entry name" value="IG_LIKE"/>
    <property type="match status" value="1"/>
</dbReference>
<feature type="compositionally biased region" description="Basic and acidic residues" evidence="1">
    <location>
        <begin position="17"/>
        <end position="32"/>
    </location>
</feature>
<dbReference type="InterPro" id="IPR013783">
    <property type="entry name" value="Ig-like_fold"/>
</dbReference>
<name>A0ABQ9GP86_9NEOP</name>
<dbReference type="EMBL" id="JARBHB010000010">
    <property type="protein sequence ID" value="KAJ8873852.1"/>
    <property type="molecule type" value="Genomic_DNA"/>
</dbReference>
<dbReference type="PANTHER" id="PTHR23278">
    <property type="entry name" value="SIDESTEP PROTEIN"/>
    <property type="match status" value="1"/>
</dbReference>
<feature type="compositionally biased region" description="Basic residues" evidence="1">
    <location>
        <begin position="1"/>
        <end position="15"/>
    </location>
</feature>
<protein>
    <recommendedName>
        <fullName evidence="2">Ig-like domain-containing protein</fullName>
    </recommendedName>
</protein>
<evidence type="ECO:0000313" key="3">
    <source>
        <dbReference type="EMBL" id="KAJ8873852.1"/>
    </source>
</evidence>
<dbReference type="Gene3D" id="2.60.40.10">
    <property type="entry name" value="Immunoglobulins"/>
    <property type="match status" value="1"/>
</dbReference>
<organism evidence="3 4">
    <name type="scientific">Dryococelus australis</name>
    <dbReference type="NCBI Taxonomy" id="614101"/>
    <lineage>
        <taxon>Eukaryota</taxon>
        <taxon>Metazoa</taxon>
        <taxon>Ecdysozoa</taxon>
        <taxon>Arthropoda</taxon>
        <taxon>Hexapoda</taxon>
        <taxon>Insecta</taxon>
        <taxon>Pterygota</taxon>
        <taxon>Neoptera</taxon>
        <taxon>Polyneoptera</taxon>
        <taxon>Phasmatodea</taxon>
        <taxon>Verophasmatodea</taxon>
        <taxon>Anareolatae</taxon>
        <taxon>Phasmatidae</taxon>
        <taxon>Eurycanthinae</taxon>
        <taxon>Dryococelus</taxon>
    </lineage>
</organism>
<gene>
    <name evidence="3" type="ORF">PR048_024688</name>
</gene>
<accession>A0ABQ9GP86</accession>
<comment type="caution">
    <text evidence="3">The sequence shown here is derived from an EMBL/GenBank/DDBJ whole genome shotgun (WGS) entry which is preliminary data.</text>
</comment>
<dbReference type="Proteomes" id="UP001159363">
    <property type="component" value="Chromosome 9"/>
</dbReference>
<feature type="region of interest" description="Disordered" evidence="1">
    <location>
        <begin position="1"/>
        <end position="32"/>
    </location>
</feature>
<dbReference type="InterPro" id="IPR036179">
    <property type="entry name" value="Ig-like_dom_sf"/>
</dbReference>
<sequence length="398" mass="44594">MSAYMRKKAKSKYRNSIRLERATQKHSSDTHRTPYDRVKLCRNTPGCSHVGIVPDDAVGRRVFSGSPVSPAFHSGAAPSSPQSPLSTLKTPMLRAIQIASLLLTGAPSASFKELIFVPDPPIVSLRLGDTLNPDDIKEGDDVYFECHVKANPPWRKLSWMHNKKEPQMVVRSTHEGDNSPQFSVPPQLTSAWRISRARASCEGHVTCTVQRDGNAASQFSFFLVYGRSDAMRACQCRPYRFLSYGSLKVQNASGIGGREIRGIQLGYRGERERRGWPVWKSLKRPGRMSCHRQAHGRGRKTLCCGLSDDAVRRVQVFCPVCFSATLCKEMRSWLRATFPRLPAPHVMCWLNHTRRRRPAESAELFCAGDSGDVCTKMSMYPGEAEHIDDVTHSIPIHD</sequence>
<keyword evidence="4" id="KW-1185">Reference proteome</keyword>
<proteinExistence type="predicted"/>
<dbReference type="SUPFAM" id="SSF48726">
    <property type="entry name" value="Immunoglobulin"/>
    <property type="match status" value="1"/>
</dbReference>